<keyword evidence="7 8" id="KW-0472">Membrane</keyword>
<dbReference type="Pfam" id="PF02535">
    <property type="entry name" value="Zip"/>
    <property type="match status" value="1"/>
</dbReference>
<evidence type="ECO:0000313" key="9">
    <source>
        <dbReference type="EMBL" id="RKS73914.1"/>
    </source>
</evidence>
<gene>
    <name evidence="9" type="ORF">CLV35_2408</name>
</gene>
<feature type="transmembrane region" description="Helical" evidence="8">
    <location>
        <begin position="205"/>
        <end position="223"/>
    </location>
</feature>
<keyword evidence="3" id="KW-1003">Cell membrane</keyword>
<dbReference type="PANTHER" id="PTHR11040:SF211">
    <property type="entry name" value="ZINC TRANSPORTER ZIP11"/>
    <property type="match status" value="1"/>
</dbReference>
<dbReference type="PANTHER" id="PTHR11040">
    <property type="entry name" value="ZINC/IRON TRANSPORTER"/>
    <property type="match status" value="1"/>
</dbReference>
<comment type="subcellular location">
    <subcellularLocation>
        <location evidence="1">Cell membrane</location>
        <topology evidence="1">Multi-pass membrane protein</topology>
    </subcellularLocation>
</comment>
<dbReference type="GO" id="GO:0005385">
    <property type="term" value="F:zinc ion transmembrane transporter activity"/>
    <property type="evidence" value="ECO:0007669"/>
    <property type="project" value="TreeGrafter"/>
</dbReference>
<evidence type="ECO:0000256" key="5">
    <source>
        <dbReference type="ARBA" id="ARBA00022833"/>
    </source>
</evidence>
<protein>
    <submittedName>
        <fullName evidence="9">ZIP family zinc transporter</fullName>
    </submittedName>
</protein>
<evidence type="ECO:0000256" key="6">
    <source>
        <dbReference type="ARBA" id="ARBA00022989"/>
    </source>
</evidence>
<reference evidence="9 10" key="1">
    <citation type="submission" date="2018-10" db="EMBL/GenBank/DDBJ databases">
        <title>Genomic Encyclopedia of Archaeal and Bacterial Type Strains, Phase II (KMG-II): from individual species to whole genera.</title>
        <authorList>
            <person name="Goeker M."/>
        </authorList>
    </citation>
    <scope>NUCLEOTIDE SEQUENCE [LARGE SCALE GENOMIC DNA]</scope>
    <source>
        <strain evidence="9 10">RP-AC37</strain>
    </source>
</reference>
<evidence type="ECO:0000256" key="4">
    <source>
        <dbReference type="ARBA" id="ARBA00022692"/>
    </source>
</evidence>
<evidence type="ECO:0000256" key="2">
    <source>
        <dbReference type="ARBA" id="ARBA00006939"/>
    </source>
</evidence>
<evidence type="ECO:0000256" key="8">
    <source>
        <dbReference type="SAM" id="Phobius"/>
    </source>
</evidence>
<dbReference type="Proteomes" id="UP000281955">
    <property type="component" value="Unassembled WGS sequence"/>
</dbReference>
<feature type="transmembrane region" description="Helical" evidence="8">
    <location>
        <begin position="177"/>
        <end position="199"/>
    </location>
</feature>
<comment type="similarity">
    <text evidence="2">Belongs to the ZIP transporter (TC 2.A.5) family.</text>
</comment>
<keyword evidence="6 8" id="KW-1133">Transmembrane helix</keyword>
<dbReference type="GO" id="GO:0005886">
    <property type="term" value="C:plasma membrane"/>
    <property type="evidence" value="ECO:0007669"/>
    <property type="project" value="UniProtKB-SubCell"/>
</dbReference>
<evidence type="ECO:0000256" key="7">
    <source>
        <dbReference type="ARBA" id="ARBA00023136"/>
    </source>
</evidence>
<evidence type="ECO:0000256" key="1">
    <source>
        <dbReference type="ARBA" id="ARBA00004651"/>
    </source>
</evidence>
<dbReference type="InterPro" id="IPR003689">
    <property type="entry name" value="ZIP"/>
</dbReference>
<feature type="transmembrane region" description="Helical" evidence="8">
    <location>
        <begin position="6"/>
        <end position="31"/>
    </location>
</feature>
<evidence type="ECO:0000313" key="10">
    <source>
        <dbReference type="Proteomes" id="UP000281955"/>
    </source>
</evidence>
<dbReference type="EMBL" id="RBWV01000012">
    <property type="protein sequence ID" value="RKS73914.1"/>
    <property type="molecule type" value="Genomic_DNA"/>
</dbReference>
<proteinExistence type="inferred from homology"/>
<evidence type="ECO:0000256" key="3">
    <source>
        <dbReference type="ARBA" id="ARBA00022475"/>
    </source>
</evidence>
<feature type="transmembrane region" description="Helical" evidence="8">
    <location>
        <begin position="67"/>
        <end position="86"/>
    </location>
</feature>
<keyword evidence="10" id="KW-1185">Reference proteome</keyword>
<keyword evidence="5" id="KW-0862">Zinc</keyword>
<dbReference type="InParanoid" id="A0A420XP01"/>
<accession>A0A420XP01</accession>
<name>A0A420XP01_9ACTN</name>
<feature type="transmembrane region" description="Helical" evidence="8">
    <location>
        <begin position="235"/>
        <end position="252"/>
    </location>
</feature>
<sequence length="253" mass="26310">MLAHRYPYDVVMVIVFTIASVLSTALGGVVALRNPDRLHLILGLTAGVLLGLVLFDLLPEVFSGDLAQFGGVPVPMLTAAGGFLALHVTERSLAIHSGHEHEYDLHAHHDHTIGLVSAGALVTHSFLDGIGIGLGFQAGEAVGITVAVAVVAHDFADGLNTVAIVRAHGNTPGRARALLVADATAPLLGAASTLLFTLPEGWLKAYLGFFIGFLVYLATSDILPEAHAGHPSRLTLMSTVAGLGLMWLVVGLS</sequence>
<comment type="caution">
    <text evidence="9">The sequence shown here is derived from an EMBL/GenBank/DDBJ whole genome shotgun (WGS) entry which is preliminary data.</text>
</comment>
<keyword evidence="4 8" id="KW-0812">Transmembrane</keyword>
<dbReference type="AlphaFoldDB" id="A0A420XP01"/>
<feature type="transmembrane region" description="Helical" evidence="8">
    <location>
        <begin position="38"/>
        <end position="55"/>
    </location>
</feature>
<organism evidence="9 10">
    <name type="scientific">Motilibacter peucedani</name>
    <dbReference type="NCBI Taxonomy" id="598650"/>
    <lineage>
        <taxon>Bacteria</taxon>
        <taxon>Bacillati</taxon>
        <taxon>Actinomycetota</taxon>
        <taxon>Actinomycetes</taxon>
        <taxon>Motilibacterales</taxon>
        <taxon>Motilibacteraceae</taxon>
        <taxon>Motilibacter</taxon>
    </lineage>
</organism>